<sequence length="146" mass="16167">MSNNPQCKRIKIAKLKSCESQIRYGPYIMVSPKPTPNPLPPAPTPDMTIVPIVNRYFYIPQTSIDLESGAKIPSTLFYDDNENEVDEFTIFSPNGYVNLYINGVIQEGGFYQVNSNALTINPANGVIRAGTPIIVESLGFTMTTNF</sequence>
<gene>
    <name evidence="2" type="ORF">ACFPRA_14070</name>
</gene>
<evidence type="ECO:0000313" key="2">
    <source>
        <dbReference type="EMBL" id="MFC5590029.1"/>
    </source>
</evidence>
<comment type="caution">
    <text evidence="2">The sequence shown here is derived from an EMBL/GenBank/DDBJ whole genome shotgun (WGS) entry which is preliminary data.</text>
</comment>
<dbReference type="Proteomes" id="UP001596109">
    <property type="component" value="Unassembled WGS sequence"/>
</dbReference>
<name>A0ABW0TKM0_9BACL</name>
<dbReference type="InterPro" id="IPR025237">
    <property type="entry name" value="DUF4183"/>
</dbReference>
<dbReference type="RefSeq" id="WP_381435830.1">
    <property type="nucleotide sequence ID" value="NZ_JBHSNO010000007.1"/>
</dbReference>
<reference evidence="3" key="1">
    <citation type="journal article" date="2019" name="Int. J. Syst. Evol. Microbiol.">
        <title>The Global Catalogue of Microorganisms (GCM) 10K type strain sequencing project: providing services to taxonomists for standard genome sequencing and annotation.</title>
        <authorList>
            <consortium name="The Broad Institute Genomics Platform"/>
            <consortium name="The Broad Institute Genome Sequencing Center for Infectious Disease"/>
            <person name="Wu L."/>
            <person name="Ma J."/>
        </authorList>
    </citation>
    <scope>NUCLEOTIDE SEQUENCE [LARGE SCALE GENOMIC DNA]</scope>
    <source>
        <strain evidence="3">CGMCC 4.1434</strain>
    </source>
</reference>
<dbReference type="Pfam" id="PF13799">
    <property type="entry name" value="DUF4183"/>
    <property type="match status" value="1"/>
</dbReference>
<organism evidence="2 3">
    <name type="scientific">Sporosarcina soli</name>
    <dbReference type="NCBI Taxonomy" id="334736"/>
    <lineage>
        <taxon>Bacteria</taxon>
        <taxon>Bacillati</taxon>
        <taxon>Bacillota</taxon>
        <taxon>Bacilli</taxon>
        <taxon>Bacillales</taxon>
        <taxon>Caryophanaceae</taxon>
        <taxon>Sporosarcina</taxon>
    </lineage>
</organism>
<keyword evidence="3" id="KW-1185">Reference proteome</keyword>
<proteinExistence type="predicted"/>
<feature type="domain" description="DUF4183" evidence="1">
    <location>
        <begin position="70"/>
        <end position="136"/>
    </location>
</feature>
<evidence type="ECO:0000259" key="1">
    <source>
        <dbReference type="Pfam" id="PF13799"/>
    </source>
</evidence>
<evidence type="ECO:0000313" key="3">
    <source>
        <dbReference type="Proteomes" id="UP001596109"/>
    </source>
</evidence>
<protein>
    <submittedName>
        <fullName evidence="2">DUF4183 domain-containing protein</fullName>
    </submittedName>
</protein>
<accession>A0ABW0TKM0</accession>
<dbReference type="EMBL" id="JBHSNO010000007">
    <property type="protein sequence ID" value="MFC5590029.1"/>
    <property type="molecule type" value="Genomic_DNA"/>
</dbReference>